<dbReference type="SUPFAM" id="SSF50965">
    <property type="entry name" value="Galactose oxidase, central domain"/>
    <property type="match status" value="1"/>
</dbReference>
<dbReference type="Proteomes" id="UP001652660">
    <property type="component" value="Chromosome 7c"/>
</dbReference>
<evidence type="ECO:0000259" key="1">
    <source>
        <dbReference type="PROSITE" id="PS50181"/>
    </source>
</evidence>
<dbReference type="RefSeq" id="XP_027074291.2">
    <property type="nucleotide sequence ID" value="XM_027218490.2"/>
</dbReference>
<name>A0A6P6T8N0_COFAR</name>
<dbReference type="AlphaFoldDB" id="A0A6P6T8N0"/>
<dbReference type="InterPro" id="IPR050796">
    <property type="entry name" value="SCF_F-box_component"/>
</dbReference>
<evidence type="ECO:0000313" key="8">
    <source>
        <dbReference type="RefSeq" id="XP_071913877.1"/>
    </source>
</evidence>
<reference evidence="3 4" key="2">
    <citation type="submission" date="2025-05" db="UniProtKB">
        <authorList>
            <consortium name="RefSeq"/>
        </authorList>
    </citation>
    <scope>IDENTIFICATION</scope>
    <source>
        <tissue evidence="3 4">Leaves</tissue>
    </source>
</reference>
<dbReference type="RefSeq" id="XP_071913875.1">
    <property type="nucleotide sequence ID" value="XM_072057774.1"/>
</dbReference>
<dbReference type="InterPro" id="IPR001810">
    <property type="entry name" value="F-box_dom"/>
</dbReference>
<evidence type="ECO:0000313" key="2">
    <source>
        <dbReference type="Proteomes" id="UP001652660"/>
    </source>
</evidence>
<dbReference type="SUPFAM" id="SSF81383">
    <property type="entry name" value="F-box domain"/>
    <property type="match status" value="1"/>
</dbReference>
<evidence type="ECO:0000313" key="3">
    <source>
        <dbReference type="RefSeq" id="XP_027074291.2"/>
    </source>
</evidence>
<dbReference type="RefSeq" id="XP_027074292.2">
    <property type="nucleotide sequence ID" value="XM_027218491.2"/>
</dbReference>
<dbReference type="NCBIfam" id="TIGR01640">
    <property type="entry name" value="F_box_assoc_1"/>
    <property type="match status" value="1"/>
</dbReference>
<feature type="domain" description="F-box" evidence="1">
    <location>
        <begin position="5"/>
        <end position="51"/>
    </location>
</feature>
<dbReference type="InterPro" id="IPR013187">
    <property type="entry name" value="F-box-assoc_dom_typ3"/>
</dbReference>
<dbReference type="InterPro" id="IPR011043">
    <property type="entry name" value="Gal_Oxase/kelch_b-propeller"/>
</dbReference>
<gene>
    <name evidence="3 4 5 6 7 8" type="primary">LOC113698613</name>
</gene>
<dbReference type="PANTHER" id="PTHR31672">
    <property type="entry name" value="BNACNNG10540D PROTEIN"/>
    <property type="match status" value="1"/>
</dbReference>
<dbReference type="Gene3D" id="1.20.1280.50">
    <property type="match status" value="1"/>
</dbReference>
<dbReference type="InterPro" id="IPR017451">
    <property type="entry name" value="F-box-assoc_interact_dom"/>
</dbReference>
<reference evidence="2" key="1">
    <citation type="journal article" date="2025" name="Foods">
        <title>Unveiling the Microbial Signatures of Arabica Coffee Cherries: Insights into Ripeness Specific Diversity, Functional Traits, and Implications for Quality and Safety.</title>
        <authorList>
            <consortium name="RefSeq"/>
            <person name="Tenea G.N."/>
            <person name="Cifuentes V."/>
            <person name="Reyes P."/>
            <person name="Cevallos-Vallejos M."/>
        </authorList>
    </citation>
    <scope>NUCLEOTIDE SEQUENCE [LARGE SCALE GENOMIC DNA]</scope>
</reference>
<keyword evidence="2" id="KW-1185">Reference proteome</keyword>
<dbReference type="RefSeq" id="XP_027074293.2">
    <property type="nucleotide sequence ID" value="XM_027218492.2"/>
</dbReference>
<dbReference type="Pfam" id="PF08268">
    <property type="entry name" value="FBA_3"/>
    <property type="match status" value="1"/>
</dbReference>
<evidence type="ECO:0000313" key="5">
    <source>
        <dbReference type="RefSeq" id="XP_027074293.2"/>
    </source>
</evidence>
<evidence type="ECO:0000313" key="6">
    <source>
        <dbReference type="RefSeq" id="XP_071913875.1"/>
    </source>
</evidence>
<sequence length="399" mass="45700">MEGSISFIPQIPNDIIFDVLSRLPVKTLVRFCCICKFWQKLITSDHGFIQSQLQNSVKRLTGYENVLLSSCVGDSPQDFTCKEDPNSQPIKFSKKLVTASEKSAGFRLYFKEDKFTMAGCCDGVICFVQFSKHNFNVNLEFMIYLCNPALCQCRALPPGHYQGKFFSWDTIVSFFFDPVIHDYKVVKIIPKFSSFLVEIYSPSSNTWKPLSLKISPCPQRILQRPLVHKGFPYWISQSQQDSSHLVLNVLDITQEKIRRISFPDRVRLQYANLILFQGSLSVFGCNFKHQNELWVMTEDKKGSISWTKQLVVPDISHAYPLSNRTTGITASGRQFISSLGATVHSYDPKNQKLEMHTEMLLDGWRQKYVVADYVASLVSVIPPPVENDFYHGQILAWEK</sequence>
<dbReference type="SMART" id="SM00256">
    <property type="entry name" value="FBOX"/>
    <property type="match status" value="1"/>
</dbReference>
<proteinExistence type="predicted"/>
<protein>
    <submittedName>
        <fullName evidence="3 4">F-box protein At5g52610</fullName>
    </submittedName>
</protein>
<dbReference type="GeneID" id="113698613"/>
<organism evidence="2 4">
    <name type="scientific">Coffea arabica</name>
    <name type="common">Arabian coffee</name>
    <dbReference type="NCBI Taxonomy" id="13443"/>
    <lineage>
        <taxon>Eukaryota</taxon>
        <taxon>Viridiplantae</taxon>
        <taxon>Streptophyta</taxon>
        <taxon>Embryophyta</taxon>
        <taxon>Tracheophyta</taxon>
        <taxon>Spermatophyta</taxon>
        <taxon>Magnoliopsida</taxon>
        <taxon>eudicotyledons</taxon>
        <taxon>Gunneridae</taxon>
        <taxon>Pentapetalae</taxon>
        <taxon>asterids</taxon>
        <taxon>lamiids</taxon>
        <taxon>Gentianales</taxon>
        <taxon>Rubiaceae</taxon>
        <taxon>Ixoroideae</taxon>
        <taxon>Gardenieae complex</taxon>
        <taxon>Bertiereae - Coffeeae clade</taxon>
        <taxon>Coffeeae</taxon>
        <taxon>Coffea</taxon>
    </lineage>
</organism>
<dbReference type="RefSeq" id="XP_071913877.1">
    <property type="nucleotide sequence ID" value="XM_072057776.1"/>
</dbReference>
<accession>A0A6P6T8N0</accession>
<evidence type="ECO:0000313" key="7">
    <source>
        <dbReference type="RefSeq" id="XP_071913876.1"/>
    </source>
</evidence>
<dbReference type="OrthoDB" id="1049329at2759"/>
<dbReference type="InterPro" id="IPR036047">
    <property type="entry name" value="F-box-like_dom_sf"/>
</dbReference>
<dbReference type="CDD" id="cd22157">
    <property type="entry name" value="F-box_AtFBW1-like"/>
    <property type="match status" value="1"/>
</dbReference>
<dbReference type="PROSITE" id="PS50181">
    <property type="entry name" value="FBOX"/>
    <property type="match status" value="1"/>
</dbReference>
<evidence type="ECO:0000313" key="4">
    <source>
        <dbReference type="RefSeq" id="XP_027074292.2"/>
    </source>
</evidence>
<dbReference type="Pfam" id="PF00646">
    <property type="entry name" value="F-box"/>
    <property type="match status" value="1"/>
</dbReference>
<dbReference type="RefSeq" id="XP_071913876.1">
    <property type="nucleotide sequence ID" value="XM_072057775.1"/>
</dbReference>
<dbReference type="PANTHER" id="PTHR31672:SF13">
    <property type="entry name" value="F-BOX PROTEIN CPR30-LIKE"/>
    <property type="match status" value="1"/>
</dbReference>